<evidence type="ECO:0000256" key="1">
    <source>
        <dbReference type="SAM" id="Coils"/>
    </source>
</evidence>
<feature type="coiled-coil region" evidence="1">
    <location>
        <begin position="354"/>
        <end position="381"/>
    </location>
</feature>
<dbReference type="Pfam" id="PF13175">
    <property type="entry name" value="AAA_15"/>
    <property type="match status" value="1"/>
</dbReference>
<keyword evidence="4" id="KW-1185">Reference proteome</keyword>
<proteinExistence type="predicted"/>
<dbReference type="Gene3D" id="3.40.50.300">
    <property type="entry name" value="P-loop containing nucleotide triphosphate hydrolases"/>
    <property type="match status" value="1"/>
</dbReference>
<dbReference type="SUPFAM" id="SSF52540">
    <property type="entry name" value="P-loop containing nucleoside triphosphate hydrolases"/>
    <property type="match status" value="1"/>
</dbReference>
<dbReference type="PANTHER" id="PTHR43581">
    <property type="entry name" value="ATP/GTP PHOSPHATASE"/>
    <property type="match status" value="1"/>
</dbReference>
<evidence type="ECO:0000313" key="4">
    <source>
        <dbReference type="Proteomes" id="UP000181976"/>
    </source>
</evidence>
<dbReference type="InterPro" id="IPR051396">
    <property type="entry name" value="Bact_Antivir_Def_Nuclease"/>
</dbReference>
<dbReference type="STRING" id="385682.SAMN05444380_10338"/>
<keyword evidence="1" id="KW-0175">Coiled coil</keyword>
<dbReference type="EMBL" id="FONA01000003">
    <property type="protein sequence ID" value="SFD85749.1"/>
    <property type="molecule type" value="Genomic_DNA"/>
</dbReference>
<dbReference type="InterPro" id="IPR041685">
    <property type="entry name" value="AAA_GajA/Old/RecF-like"/>
</dbReference>
<dbReference type="InterPro" id="IPR027417">
    <property type="entry name" value="P-loop_NTPase"/>
</dbReference>
<sequence length="595" mass="68971">MKIIDQINIQYYRSIKDEKVKSLNELNIFSGRNDVGKSNVLKALDLFFNKKETNFNEDFNKERLQEVRQESVKGKQFIKIQITFLNPGNYSTLPKKFTVTKSWDRLGNIMGVPKDNFDSLIKQNKFRTRSLEISRRTLTVFLNKIRYTYVPAIRDDKFFFYLLSLLQESLFDTTRSSTEGDFRETIERFNAQIAEITNELKKDFQKVSGIESNLSFPTEIADLFQRLIIDTKSGDHDIPLKLRGDGIRLRYIPTILNHIASTSKYYELWGFDEPENSCEYGLAKKLAESFSSNYLKHAQIFVASHSFNFISLEGDKISKYRVYKEEGNHNSKIIQITKATEEHLQKDIGLLVINEQLANLYTELEVKLKIAEQTKNRLIEVQKPYLIFEGKTDNILFSLAYKALKGEELADKYYLNKHEESNNGGSVGSGATFICDFLRNHINKTPTKNLVVGIFDFDNEGINQLKSLKKAQYEELEIDGFTNCKVYKHKKHPNIYAISLVAPEFRINFIDKEKPCYCHLSSELLLTDSDIPQGNRFPPSRFDNTIFSFTGDKRKFSKKIENRVHNGEQIDFSGFEPTINLIEELKRITDANNEL</sequence>
<dbReference type="Proteomes" id="UP000181976">
    <property type="component" value="Unassembled WGS sequence"/>
</dbReference>
<name>A0A1I1VSL0_9BACT</name>
<organism evidence="3 4">
    <name type="scientific">Thermophagus xiamenensis</name>
    <dbReference type="NCBI Taxonomy" id="385682"/>
    <lineage>
        <taxon>Bacteria</taxon>
        <taxon>Pseudomonadati</taxon>
        <taxon>Bacteroidota</taxon>
        <taxon>Bacteroidia</taxon>
        <taxon>Marinilabiliales</taxon>
        <taxon>Marinilabiliaceae</taxon>
        <taxon>Thermophagus</taxon>
    </lineage>
</organism>
<dbReference type="AlphaFoldDB" id="A0A1I1VSL0"/>
<dbReference type="OrthoDB" id="9805802at2"/>
<evidence type="ECO:0000313" key="3">
    <source>
        <dbReference type="EMBL" id="SFD85749.1"/>
    </source>
</evidence>
<dbReference type="RefSeq" id="WP_010526817.1">
    <property type="nucleotide sequence ID" value="NZ_AFSL01000019.1"/>
</dbReference>
<dbReference type="PANTHER" id="PTHR43581:SF4">
    <property type="entry name" value="ATP_GTP PHOSPHATASE"/>
    <property type="match status" value="1"/>
</dbReference>
<gene>
    <name evidence="3" type="ORF">SAMN05444380_10338</name>
</gene>
<evidence type="ECO:0000259" key="2">
    <source>
        <dbReference type="Pfam" id="PF13175"/>
    </source>
</evidence>
<dbReference type="eggNOG" id="COG4637">
    <property type="taxonomic scope" value="Bacteria"/>
</dbReference>
<dbReference type="InParanoid" id="A0A1I1VSL0"/>
<accession>A0A1I1VSL0</accession>
<reference evidence="3 4" key="1">
    <citation type="submission" date="2016-10" db="EMBL/GenBank/DDBJ databases">
        <authorList>
            <person name="de Groot N.N."/>
        </authorList>
    </citation>
    <scope>NUCLEOTIDE SEQUENCE [LARGE SCALE GENOMIC DNA]</scope>
    <source>
        <strain evidence="3 4">DSM 19012</strain>
    </source>
</reference>
<protein>
    <submittedName>
        <fullName evidence="3">ATPase/GTPase, AAA15 family</fullName>
    </submittedName>
</protein>
<feature type="domain" description="Endonuclease GajA/Old nuclease/RecF-like AAA" evidence="2">
    <location>
        <begin position="4"/>
        <end position="146"/>
    </location>
</feature>